<feature type="region of interest" description="Disordered" evidence="1">
    <location>
        <begin position="475"/>
        <end position="578"/>
    </location>
</feature>
<evidence type="ECO:0008006" key="4">
    <source>
        <dbReference type="Google" id="ProtNLM"/>
    </source>
</evidence>
<feature type="region of interest" description="Disordered" evidence="1">
    <location>
        <begin position="313"/>
        <end position="415"/>
    </location>
</feature>
<reference evidence="2 3" key="1">
    <citation type="submission" date="2018-09" db="EMBL/GenBank/DDBJ databases">
        <title>Genomic investigation of the strawberry pathogen Phytophthora fragariae indicates pathogenicity is determined by transcriptional variation in three key races.</title>
        <authorList>
            <person name="Adams T.M."/>
            <person name="Armitage A.D."/>
            <person name="Sobczyk M.K."/>
            <person name="Bates H.J."/>
            <person name="Dunwell J.M."/>
            <person name="Nellist C.F."/>
            <person name="Harrison R.J."/>
        </authorList>
    </citation>
    <scope>NUCLEOTIDE SEQUENCE [LARGE SCALE GENOMIC DNA]</scope>
    <source>
        <strain evidence="2 3">SCRP249</strain>
    </source>
</reference>
<feature type="compositionally biased region" description="Basic and acidic residues" evidence="1">
    <location>
        <begin position="1"/>
        <end position="19"/>
    </location>
</feature>
<dbReference type="Proteomes" id="UP000429607">
    <property type="component" value="Unassembled WGS sequence"/>
</dbReference>
<feature type="compositionally biased region" description="Polar residues" evidence="1">
    <location>
        <begin position="796"/>
        <end position="813"/>
    </location>
</feature>
<organism evidence="2 3">
    <name type="scientific">Phytophthora rubi</name>
    <dbReference type="NCBI Taxonomy" id="129364"/>
    <lineage>
        <taxon>Eukaryota</taxon>
        <taxon>Sar</taxon>
        <taxon>Stramenopiles</taxon>
        <taxon>Oomycota</taxon>
        <taxon>Peronosporomycetes</taxon>
        <taxon>Peronosporales</taxon>
        <taxon>Peronosporaceae</taxon>
        <taxon>Phytophthora</taxon>
    </lineage>
</organism>
<feature type="compositionally biased region" description="Polar residues" evidence="1">
    <location>
        <begin position="382"/>
        <end position="392"/>
    </location>
</feature>
<feature type="region of interest" description="Disordered" evidence="1">
    <location>
        <begin position="606"/>
        <end position="634"/>
    </location>
</feature>
<feature type="region of interest" description="Disordered" evidence="1">
    <location>
        <begin position="788"/>
        <end position="885"/>
    </location>
</feature>
<feature type="compositionally biased region" description="Low complexity" evidence="1">
    <location>
        <begin position="869"/>
        <end position="885"/>
    </location>
</feature>
<sequence length="1044" mass="114753">MAGSESTREGGRSAREGTRRSRRTQGVPPEEQLSLEEVERSARQRNAERRKAAREEKESTDAQDQPDLEPAVQDAHQASPDTGAREGVNEAPLEDSERDPNSESQGVSIPDTPAQASTEDAVKDEPPAADGTLESSPPVQDVVTLEEGSSRLTCKEEGPLPAVQEEPMPYVPTGVQELSPESTTSQASRMVIDLTEEELPDLPARHDEPTVTQVKTFRNLVPEWFQARSSRVDPSLVRTVVEDLQQLLAVEFLEWRGVISDVVTRIVPALSFQALNDEMKSEEGDVTMLEYESGLLGRECLLRMKAAGIRKVRSPASSAVDKQEPKSSQFGPPRRSSIPSLSSHLSYPSSVRTIQDVDGLSGPMSVAQSAPSRRTPDRESSIFGTTVAGSDESNFSNISGSRSSGRVSSSSSSMWPFGGAEASNHMRYAGLTGVVMMAQGGVARGGGDVGVQISYTTLTPPLVLVDQDDVAMSESGHVTIRSDRRSKKSHAKPRRRKTSSSESSSDSSSDVETRRSRRSSRRDGRSSKHGAKSKRSPSRSVKSEWTRRSGQSGRSTRSGPSEVALSTMRSTQEALSRMELRQEAAEARQAQLTQQAVQAMQAKTAQSTVKEEAAPRVSTLQMPSEGGAAPAPEVPVNVEAIQAEAVRRAQEVAQAELDRRWQQQRSDVEAEKAAWAADFQRQLPSQMDIVQQKMREMEEARNLDQATIRALQNVQRTRSRNIPTTSPQVQGTQAISSTDSATLPRTEPVRMAMYPESSGVNMGGGDGRLDKPISDLTAAQLRATLQPMTETKYAKTETTSKVATTNASRTTAQKSGSKSTERTRSGSRKSSSRRTSDKKHSGRRGGDPSDDSSSSGSSDSGSSDDDSDSSSGGSPPQATTATTLGGTTLTFRPYVSSSTLEDYDEDAQLPARRRWWERFLNLTVQGGWSDWTKVYELKLKTPPAVRNWRGQLSKRSRRDWTRLSELFKREYCKSKLSEAERYYTMTQRKGEKALAFLYRLNLTAERAGVYFRKSSKKREQHLRQFVRNLSDESLKETLQSHRFK</sequence>
<feature type="compositionally biased region" description="Basic and acidic residues" evidence="1">
    <location>
        <begin position="37"/>
        <end position="60"/>
    </location>
</feature>
<protein>
    <recommendedName>
        <fullName evidence="4">Retrotransposon gag domain-containing protein</fullName>
    </recommendedName>
</protein>
<feature type="region of interest" description="Disordered" evidence="1">
    <location>
        <begin position="721"/>
        <end position="748"/>
    </location>
</feature>
<gene>
    <name evidence="2" type="ORF">PR001_g26609</name>
</gene>
<feature type="compositionally biased region" description="Basic residues" evidence="1">
    <location>
        <begin position="484"/>
        <end position="498"/>
    </location>
</feature>
<feature type="non-terminal residue" evidence="2">
    <location>
        <position position="1044"/>
    </location>
</feature>
<accession>A0A6A3HUM6</accession>
<dbReference type="EMBL" id="QXFV01003992">
    <property type="protein sequence ID" value="KAE8972445.1"/>
    <property type="molecule type" value="Genomic_DNA"/>
</dbReference>
<comment type="caution">
    <text evidence="2">The sequence shown here is derived from an EMBL/GenBank/DDBJ whole genome shotgun (WGS) entry which is preliminary data.</text>
</comment>
<proteinExistence type="predicted"/>
<feature type="region of interest" description="Disordered" evidence="1">
    <location>
        <begin position="1"/>
        <end position="151"/>
    </location>
</feature>
<feature type="region of interest" description="Disordered" evidence="1">
    <location>
        <begin position="755"/>
        <end position="774"/>
    </location>
</feature>
<evidence type="ECO:0000313" key="3">
    <source>
        <dbReference type="Proteomes" id="UP000429607"/>
    </source>
</evidence>
<feature type="compositionally biased region" description="Low complexity" evidence="1">
    <location>
        <begin position="851"/>
        <end position="861"/>
    </location>
</feature>
<feature type="compositionally biased region" description="Basic residues" evidence="1">
    <location>
        <begin position="527"/>
        <end position="537"/>
    </location>
</feature>
<feature type="compositionally biased region" description="Polar residues" evidence="1">
    <location>
        <begin position="721"/>
        <end position="743"/>
    </location>
</feature>
<name>A0A6A3HUM6_9STRA</name>
<feature type="compositionally biased region" description="Basic and acidic residues" evidence="1">
    <location>
        <begin position="834"/>
        <end position="847"/>
    </location>
</feature>
<feature type="compositionally biased region" description="Low complexity" evidence="1">
    <location>
        <begin position="548"/>
        <end position="559"/>
    </location>
</feature>
<feature type="compositionally biased region" description="Low complexity" evidence="1">
    <location>
        <begin position="332"/>
        <end position="350"/>
    </location>
</feature>
<feature type="compositionally biased region" description="Low complexity" evidence="1">
    <location>
        <begin position="500"/>
        <end position="510"/>
    </location>
</feature>
<evidence type="ECO:0000313" key="2">
    <source>
        <dbReference type="EMBL" id="KAE8972445.1"/>
    </source>
</evidence>
<feature type="compositionally biased region" description="Low complexity" evidence="1">
    <location>
        <begin position="393"/>
        <end position="413"/>
    </location>
</feature>
<evidence type="ECO:0000256" key="1">
    <source>
        <dbReference type="SAM" id="MobiDB-lite"/>
    </source>
</evidence>
<dbReference type="AlphaFoldDB" id="A0A6A3HUM6"/>